<sequence>MLQHSKNVFLCGGTLGIISFLLDQRVPDPDPETGPCAQTPAYATPLHGFGCPCHTSANNVFMLRDMQVLALLLALLQRLQQQEKGKGALPFSLLPPSQLTCAARSVLRDRHCPDEHPFIPPRARSLLYTSDSSACCTSHEQNELISCTQAQAQEITPASSFALT</sequence>
<gene>
    <name evidence="1" type="ORF">DFH07DRAFT_968253</name>
</gene>
<dbReference type="Proteomes" id="UP001215280">
    <property type="component" value="Unassembled WGS sequence"/>
</dbReference>
<dbReference type="AlphaFoldDB" id="A0AAD7MUQ3"/>
<organism evidence="1 2">
    <name type="scientific">Mycena maculata</name>
    <dbReference type="NCBI Taxonomy" id="230809"/>
    <lineage>
        <taxon>Eukaryota</taxon>
        <taxon>Fungi</taxon>
        <taxon>Dikarya</taxon>
        <taxon>Basidiomycota</taxon>
        <taxon>Agaricomycotina</taxon>
        <taxon>Agaricomycetes</taxon>
        <taxon>Agaricomycetidae</taxon>
        <taxon>Agaricales</taxon>
        <taxon>Marasmiineae</taxon>
        <taxon>Mycenaceae</taxon>
        <taxon>Mycena</taxon>
    </lineage>
</organism>
<comment type="caution">
    <text evidence="1">The sequence shown here is derived from an EMBL/GenBank/DDBJ whole genome shotgun (WGS) entry which is preliminary data.</text>
</comment>
<proteinExistence type="predicted"/>
<dbReference type="EMBL" id="JARJLG010000172">
    <property type="protein sequence ID" value="KAJ7732787.1"/>
    <property type="molecule type" value="Genomic_DNA"/>
</dbReference>
<protein>
    <submittedName>
        <fullName evidence="1">Uncharacterized protein</fullName>
    </submittedName>
</protein>
<reference evidence="1" key="1">
    <citation type="submission" date="2023-03" db="EMBL/GenBank/DDBJ databases">
        <title>Massive genome expansion in bonnet fungi (Mycena s.s.) driven by repeated elements and novel gene families across ecological guilds.</title>
        <authorList>
            <consortium name="Lawrence Berkeley National Laboratory"/>
            <person name="Harder C.B."/>
            <person name="Miyauchi S."/>
            <person name="Viragh M."/>
            <person name="Kuo A."/>
            <person name="Thoen E."/>
            <person name="Andreopoulos B."/>
            <person name="Lu D."/>
            <person name="Skrede I."/>
            <person name="Drula E."/>
            <person name="Henrissat B."/>
            <person name="Morin E."/>
            <person name="Kohler A."/>
            <person name="Barry K."/>
            <person name="LaButti K."/>
            <person name="Morin E."/>
            <person name="Salamov A."/>
            <person name="Lipzen A."/>
            <person name="Mereny Z."/>
            <person name="Hegedus B."/>
            <person name="Baldrian P."/>
            <person name="Stursova M."/>
            <person name="Weitz H."/>
            <person name="Taylor A."/>
            <person name="Grigoriev I.V."/>
            <person name="Nagy L.G."/>
            <person name="Martin F."/>
            <person name="Kauserud H."/>
        </authorList>
    </citation>
    <scope>NUCLEOTIDE SEQUENCE</scope>
    <source>
        <strain evidence="1">CBHHK188m</strain>
    </source>
</reference>
<name>A0AAD7MUQ3_9AGAR</name>
<evidence type="ECO:0000313" key="2">
    <source>
        <dbReference type="Proteomes" id="UP001215280"/>
    </source>
</evidence>
<evidence type="ECO:0000313" key="1">
    <source>
        <dbReference type="EMBL" id="KAJ7732787.1"/>
    </source>
</evidence>
<keyword evidence="2" id="KW-1185">Reference proteome</keyword>
<accession>A0AAD7MUQ3</accession>